<keyword evidence="7 9" id="KW-0408">Iron</keyword>
<comment type="caution">
    <text evidence="10">The sequence shown here is derived from an EMBL/GenBank/DDBJ whole genome shotgun (WGS) entry which is preliminary data.</text>
</comment>
<dbReference type="InterPro" id="IPR002403">
    <property type="entry name" value="Cyt_P450_E_grp-IV"/>
</dbReference>
<evidence type="ECO:0000256" key="3">
    <source>
        <dbReference type="ARBA" id="ARBA00010617"/>
    </source>
</evidence>
<name>A0AA40CGN0_9PEZI</name>
<evidence type="ECO:0000256" key="6">
    <source>
        <dbReference type="ARBA" id="ARBA00023002"/>
    </source>
</evidence>
<dbReference type="InterPro" id="IPR050121">
    <property type="entry name" value="Cytochrome_P450_monoxygenase"/>
</dbReference>
<evidence type="ECO:0000256" key="5">
    <source>
        <dbReference type="ARBA" id="ARBA00022723"/>
    </source>
</evidence>
<dbReference type="GO" id="GO:0016705">
    <property type="term" value="F:oxidoreductase activity, acting on paired donors, with incorporation or reduction of molecular oxygen"/>
    <property type="evidence" value="ECO:0007669"/>
    <property type="project" value="InterPro"/>
</dbReference>
<keyword evidence="5 9" id="KW-0479">Metal-binding</keyword>
<dbReference type="PRINTS" id="PR00465">
    <property type="entry name" value="EP450IV"/>
</dbReference>
<keyword evidence="4 9" id="KW-0349">Heme</keyword>
<dbReference type="Pfam" id="PF00067">
    <property type="entry name" value="p450"/>
    <property type="match status" value="1"/>
</dbReference>
<evidence type="ECO:0000256" key="2">
    <source>
        <dbReference type="ARBA" id="ARBA00005179"/>
    </source>
</evidence>
<comment type="similarity">
    <text evidence="3">Belongs to the cytochrome P450 family.</text>
</comment>
<dbReference type="SUPFAM" id="SSF48264">
    <property type="entry name" value="Cytochrome P450"/>
    <property type="match status" value="1"/>
</dbReference>
<evidence type="ECO:0000256" key="9">
    <source>
        <dbReference type="PIRSR" id="PIRSR602403-1"/>
    </source>
</evidence>
<feature type="binding site" description="axial binding residue" evidence="9">
    <location>
        <position position="420"/>
    </location>
    <ligand>
        <name>heme</name>
        <dbReference type="ChEBI" id="CHEBI:30413"/>
    </ligand>
    <ligandPart>
        <name>Fe</name>
        <dbReference type="ChEBI" id="CHEBI:18248"/>
    </ligandPart>
</feature>
<dbReference type="GO" id="GO:0020037">
    <property type="term" value="F:heme binding"/>
    <property type="evidence" value="ECO:0007669"/>
    <property type="project" value="InterPro"/>
</dbReference>
<dbReference type="CDD" id="cd11051">
    <property type="entry name" value="CYP59-like"/>
    <property type="match status" value="1"/>
</dbReference>
<organism evidence="10 11">
    <name type="scientific">Bombardia bombarda</name>
    <dbReference type="NCBI Taxonomy" id="252184"/>
    <lineage>
        <taxon>Eukaryota</taxon>
        <taxon>Fungi</taxon>
        <taxon>Dikarya</taxon>
        <taxon>Ascomycota</taxon>
        <taxon>Pezizomycotina</taxon>
        <taxon>Sordariomycetes</taxon>
        <taxon>Sordariomycetidae</taxon>
        <taxon>Sordariales</taxon>
        <taxon>Lasiosphaeriaceae</taxon>
        <taxon>Bombardia</taxon>
    </lineage>
</organism>
<sequence>MFGVIIAHFIASEYPDIAAKGLFYLDNWPFADPMIWVFEPDMAAQFIQDHSLPKSRLYETEFGPFTQCRDLVSLEGAEWKRWRAIFNPGFSAKNLVSLVPTFLQEIRVFTNWLKKTAESGEIIKLEDQAMKLTIDIIGRAALGARLHCQTTDSVFKDAMEKQITWLVPDGTPSSILKLINPFRRPIMWYHNRTMKNYFMPFIDQGIAEYSQNGPSAAEPKTINSLAIKAYLTEKLAIQDSDSLPTSASDIDQSFIDMTISQLKIFMFAGHDTTGTTLSFALYLLNKPENASTLAALRAEHDAVLGPDPAAAEAQIAANPNILNALPYTLAVVKETLRLNPPAGTVRKGQPGFFLTHPDTKTQYPTDGFVLFGCSHLLQRLDEYYPRPHEFVPERWLAAEGDPLYVRKNTFRSFELGPRNCIGQELALLELKAILALTVREMDVEACYADDAPEVLGEKAYQVMLPWQVTGHPKGGMPVRIKMRG</sequence>
<evidence type="ECO:0000256" key="8">
    <source>
        <dbReference type="ARBA" id="ARBA00023033"/>
    </source>
</evidence>
<evidence type="ECO:0000256" key="4">
    <source>
        <dbReference type="ARBA" id="ARBA00022617"/>
    </source>
</evidence>
<evidence type="ECO:0000313" key="10">
    <source>
        <dbReference type="EMBL" id="KAK0636604.1"/>
    </source>
</evidence>
<protein>
    <submittedName>
        <fullName evidence="10">Cytochrome P450</fullName>
    </submittedName>
</protein>
<proteinExistence type="inferred from homology"/>
<evidence type="ECO:0000256" key="7">
    <source>
        <dbReference type="ARBA" id="ARBA00023004"/>
    </source>
</evidence>
<keyword evidence="8" id="KW-0503">Monooxygenase</keyword>
<reference evidence="10" key="1">
    <citation type="submission" date="2023-06" db="EMBL/GenBank/DDBJ databases">
        <title>Genome-scale phylogeny and comparative genomics of the fungal order Sordariales.</title>
        <authorList>
            <consortium name="Lawrence Berkeley National Laboratory"/>
            <person name="Hensen N."/>
            <person name="Bonometti L."/>
            <person name="Westerberg I."/>
            <person name="Brannstrom I.O."/>
            <person name="Guillou S."/>
            <person name="Cros-Aarteil S."/>
            <person name="Calhoun S."/>
            <person name="Haridas S."/>
            <person name="Kuo A."/>
            <person name="Mondo S."/>
            <person name="Pangilinan J."/>
            <person name="Riley R."/>
            <person name="LaButti K."/>
            <person name="Andreopoulos B."/>
            <person name="Lipzen A."/>
            <person name="Chen C."/>
            <person name="Yanf M."/>
            <person name="Daum C."/>
            <person name="Ng V."/>
            <person name="Clum A."/>
            <person name="Steindorff A."/>
            <person name="Ohm R."/>
            <person name="Martin F."/>
            <person name="Silar P."/>
            <person name="Natvig D."/>
            <person name="Lalanne C."/>
            <person name="Gautier V."/>
            <person name="Ament-velasquez S.L."/>
            <person name="Kruys A."/>
            <person name="Hutchinson M.I."/>
            <person name="Powell A.J."/>
            <person name="Barry K."/>
            <person name="Miller A.N."/>
            <person name="Grigoriev I.V."/>
            <person name="Debuchy R."/>
            <person name="Gladieux P."/>
            <person name="Thoren M.H."/>
            <person name="Johannesson H."/>
        </authorList>
    </citation>
    <scope>NUCLEOTIDE SEQUENCE</scope>
    <source>
        <strain evidence="10">SMH3391-2</strain>
    </source>
</reference>
<keyword evidence="11" id="KW-1185">Reference proteome</keyword>
<gene>
    <name evidence="10" type="ORF">B0T17DRAFT_85479</name>
</gene>
<dbReference type="GO" id="GO:0004497">
    <property type="term" value="F:monooxygenase activity"/>
    <property type="evidence" value="ECO:0007669"/>
    <property type="project" value="UniProtKB-KW"/>
</dbReference>
<dbReference type="PANTHER" id="PTHR24305">
    <property type="entry name" value="CYTOCHROME P450"/>
    <property type="match status" value="1"/>
</dbReference>
<comment type="cofactor">
    <cofactor evidence="1 9">
        <name>heme</name>
        <dbReference type="ChEBI" id="CHEBI:30413"/>
    </cofactor>
</comment>
<accession>A0AA40CGN0</accession>
<evidence type="ECO:0000313" key="11">
    <source>
        <dbReference type="Proteomes" id="UP001174934"/>
    </source>
</evidence>
<dbReference type="GO" id="GO:0005506">
    <property type="term" value="F:iron ion binding"/>
    <property type="evidence" value="ECO:0007669"/>
    <property type="project" value="InterPro"/>
</dbReference>
<dbReference type="PRINTS" id="PR00385">
    <property type="entry name" value="P450"/>
</dbReference>
<comment type="pathway">
    <text evidence="2">Secondary metabolite biosynthesis.</text>
</comment>
<dbReference type="EMBL" id="JAULSR010000001">
    <property type="protein sequence ID" value="KAK0636604.1"/>
    <property type="molecule type" value="Genomic_DNA"/>
</dbReference>
<dbReference type="InterPro" id="IPR001128">
    <property type="entry name" value="Cyt_P450"/>
</dbReference>
<dbReference type="Proteomes" id="UP001174934">
    <property type="component" value="Unassembled WGS sequence"/>
</dbReference>
<dbReference type="PANTHER" id="PTHR24305:SF107">
    <property type="entry name" value="P450, PUTATIVE (EUROFUNG)-RELATED"/>
    <property type="match status" value="1"/>
</dbReference>
<evidence type="ECO:0000256" key="1">
    <source>
        <dbReference type="ARBA" id="ARBA00001971"/>
    </source>
</evidence>
<dbReference type="AlphaFoldDB" id="A0AA40CGN0"/>
<keyword evidence="6" id="KW-0560">Oxidoreductase</keyword>
<dbReference type="InterPro" id="IPR036396">
    <property type="entry name" value="Cyt_P450_sf"/>
</dbReference>
<dbReference type="Gene3D" id="1.10.630.10">
    <property type="entry name" value="Cytochrome P450"/>
    <property type="match status" value="1"/>
</dbReference>